<evidence type="ECO:0000259" key="1">
    <source>
        <dbReference type="Pfam" id="PF13401"/>
    </source>
</evidence>
<protein>
    <submittedName>
        <fullName evidence="2">TniB protein</fullName>
    </submittedName>
</protein>
<dbReference type="Pfam" id="PF13401">
    <property type="entry name" value="AAA_22"/>
    <property type="match status" value="1"/>
</dbReference>
<feature type="domain" description="ORC1/DEAH AAA+ ATPase" evidence="1">
    <location>
        <begin position="84"/>
        <end position="212"/>
    </location>
</feature>
<dbReference type="InterPro" id="IPR049945">
    <property type="entry name" value="AAA_22"/>
</dbReference>
<proteinExistence type="predicted"/>
<sequence length="338" mass="36963">MMSYAADSAPAVLQNRADWPRLYRRAPIDRPPCGLDGDPTQLQRWIDRLTPLETPDIARIEAAMLEVIAVNTDRGGGARRWLGIDGPPMAGKTHATATAMLRVHDHLLKSPPPPIARGVRAEHIPVVYVSDQGASWSRLMRSIAGFVGLPQSKSETGPDILTRLREVLPLLGTRLIVVDDAHMLRRVGAARDLTDSLKLTLDALPVSFVYVGAGLHDSALLRRTDSAGGGYSAAQQMAGRMNRCALNSFDPTVDADINRWHRRLHPLIKRLEQIKGFDSTELRSSEFSHRLFHIADGLTGASIDLLKDCSKKAIGKKRSPQISDLDGLEALAIEGAHP</sequence>
<dbReference type="EMBL" id="FNAB01000019">
    <property type="protein sequence ID" value="SDE50516.1"/>
    <property type="molecule type" value="Genomic_DNA"/>
</dbReference>
<dbReference type="Proteomes" id="UP000199417">
    <property type="component" value="Unassembled WGS sequence"/>
</dbReference>
<dbReference type="STRING" id="168276.SAMN05444580_11934"/>
<evidence type="ECO:0000313" key="2">
    <source>
        <dbReference type="EMBL" id="SDE50516.1"/>
    </source>
</evidence>
<gene>
    <name evidence="2" type="ORF">SAMN05444580_11934</name>
</gene>
<organism evidence="2 3">
    <name type="scientific">Rhodococcus tukisamuensis</name>
    <dbReference type="NCBI Taxonomy" id="168276"/>
    <lineage>
        <taxon>Bacteria</taxon>
        <taxon>Bacillati</taxon>
        <taxon>Actinomycetota</taxon>
        <taxon>Actinomycetes</taxon>
        <taxon>Mycobacteriales</taxon>
        <taxon>Nocardiaceae</taxon>
        <taxon>Rhodococcus</taxon>
    </lineage>
</organism>
<name>A0A1G7DHI9_9NOCA</name>
<accession>A0A1G7DHI9</accession>
<dbReference type="GO" id="GO:0016887">
    <property type="term" value="F:ATP hydrolysis activity"/>
    <property type="evidence" value="ECO:0007669"/>
    <property type="project" value="InterPro"/>
</dbReference>
<evidence type="ECO:0000313" key="3">
    <source>
        <dbReference type="Proteomes" id="UP000199417"/>
    </source>
</evidence>
<reference evidence="2 3" key="1">
    <citation type="submission" date="2016-10" db="EMBL/GenBank/DDBJ databases">
        <authorList>
            <person name="de Groot N.N."/>
        </authorList>
    </citation>
    <scope>NUCLEOTIDE SEQUENCE [LARGE SCALE GENOMIC DNA]</scope>
    <source>
        <strain evidence="2 3">JCM 11308</strain>
    </source>
</reference>
<dbReference type="AlphaFoldDB" id="A0A1G7DHI9"/>
<keyword evidence="3" id="KW-1185">Reference proteome</keyword>
<dbReference type="RefSeq" id="WP_083577457.1">
    <property type="nucleotide sequence ID" value="NZ_FNAB01000019.1"/>
</dbReference>